<evidence type="ECO:0000256" key="1">
    <source>
        <dbReference type="ARBA" id="ARBA00004604"/>
    </source>
</evidence>
<dbReference type="SMART" id="SM01033">
    <property type="entry name" value="BING4CT"/>
    <property type="match status" value="1"/>
</dbReference>
<comment type="function">
    <text evidence="6">Scaffold component of the nucleolar structure. Required for localization of DDX21 and NCL to the granular compartment of the nucleolus. Part of the small subunit (SSU) processome, first precursor of the small eukaryotic ribosomal subunit. During the assembly of the SSU processome in the nucleolus, many ribosome biogenesis factors, an RNA chaperone and ribosomal proteins associate with the nascent pre-rRNA and work in concert to generate RNA folding, modifications, rearrangements and cleavage as well as targeted degradation of pre-ribosomal RNA by the RNA exosome.</text>
</comment>
<feature type="compositionally biased region" description="Basic and acidic residues" evidence="10">
    <location>
        <begin position="498"/>
        <end position="508"/>
    </location>
</feature>
<protein>
    <recommendedName>
        <fullName evidence="8">WD repeat-containing protein 46</fullName>
    </recommendedName>
</protein>
<dbReference type="InterPro" id="IPR001680">
    <property type="entry name" value="WD40_rpt"/>
</dbReference>
<dbReference type="PROSITE" id="PS00678">
    <property type="entry name" value="WD_REPEATS_1"/>
    <property type="match status" value="1"/>
</dbReference>
<dbReference type="FunFam" id="2.130.10.10:FF:000128">
    <property type="entry name" value="WD repeat domain 46"/>
    <property type="match status" value="1"/>
</dbReference>
<dbReference type="AlphaFoldDB" id="A0A3M6V3R9"/>
<dbReference type="Gene3D" id="2.130.10.10">
    <property type="entry name" value="YVTN repeat-like/Quinoprotein amine dehydrogenase"/>
    <property type="match status" value="1"/>
</dbReference>
<evidence type="ECO:0000256" key="9">
    <source>
        <dbReference type="PROSITE-ProRule" id="PRU00221"/>
    </source>
</evidence>
<keyword evidence="4" id="KW-0677">Repeat</keyword>
<dbReference type="PROSITE" id="PS50294">
    <property type="entry name" value="WD_REPEATS_REGION"/>
    <property type="match status" value="1"/>
</dbReference>
<dbReference type="SMART" id="SM00320">
    <property type="entry name" value="WD40"/>
    <property type="match status" value="5"/>
</dbReference>
<dbReference type="GO" id="GO:0030686">
    <property type="term" value="C:90S preribosome"/>
    <property type="evidence" value="ECO:0007669"/>
    <property type="project" value="TreeGrafter"/>
</dbReference>
<dbReference type="InterPro" id="IPR012952">
    <property type="entry name" value="BING4_C_dom"/>
</dbReference>
<feature type="region of interest" description="Disordered" evidence="10">
    <location>
        <begin position="433"/>
        <end position="524"/>
    </location>
</feature>
<keyword evidence="3 9" id="KW-0853">WD repeat</keyword>
<proteinExistence type="predicted"/>
<dbReference type="InterPro" id="IPR001412">
    <property type="entry name" value="aa-tRNA-synth_I_CS"/>
</dbReference>
<dbReference type="Proteomes" id="UP000275408">
    <property type="component" value="Unassembled WGS sequence"/>
</dbReference>
<gene>
    <name evidence="12" type="ORF">pdam_00013746</name>
</gene>
<dbReference type="Pfam" id="PF08149">
    <property type="entry name" value="BING4CT"/>
    <property type="match status" value="1"/>
</dbReference>
<dbReference type="GO" id="GO:0004812">
    <property type="term" value="F:aminoacyl-tRNA ligase activity"/>
    <property type="evidence" value="ECO:0007669"/>
    <property type="project" value="InterPro"/>
</dbReference>
<name>A0A3M6V3R9_POCDA</name>
<dbReference type="InterPro" id="IPR019775">
    <property type="entry name" value="WD40_repeat_CS"/>
</dbReference>
<organism evidence="12 13">
    <name type="scientific">Pocillopora damicornis</name>
    <name type="common">Cauliflower coral</name>
    <name type="synonym">Millepora damicornis</name>
    <dbReference type="NCBI Taxonomy" id="46731"/>
    <lineage>
        <taxon>Eukaryota</taxon>
        <taxon>Metazoa</taxon>
        <taxon>Cnidaria</taxon>
        <taxon>Anthozoa</taxon>
        <taxon>Hexacorallia</taxon>
        <taxon>Scleractinia</taxon>
        <taxon>Astrocoeniina</taxon>
        <taxon>Pocilloporidae</taxon>
        <taxon>Pocillopora</taxon>
    </lineage>
</organism>
<evidence type="ECO:0000256" key="10">
    <source>
        <dbReference type="SAM" id="MobiDB-lite"/>
    </source>
</evidence>
<evidence type="ECO:0000256" key="7">
    <source>
        <dbReference type="ARBA" id="ARBA00064570"/>
    </source>
</evidence>
<dbReference type="Pfam" id="PF00400">
    <property type="entry name" value="WD40"/>
    <property type="match status" value="1"/>
</dbReference>
<dbReference type="OMA" id="EFLPYHW"/>
<accession>A0A3M6V3R9</accession>
<dbReference type="PANTHER" id="PTHR14085">
    <property type="entry name" value="WD-REPEAT PROTEIN BING4"/>
    <property type="match status" value="1"/>
</dbReference>
<dbReference type="PROSITE" id="PS50082">
    <property type="entry name" value="WD_REPEATS_2"/>
    <property type="match status" value="1"/>
</dbReference>
<keyword evidence="2" id="KW-0597">Phosphoprotein</keyword>
<comment type="caution">
    <text evidence="12">The sequence shown here is derived from an EMBL/GenBank/DDBJ whole genome shotgun (WGS) entry which is preliminary data.</text>
</comment>
<dbReference type="PANTHER" id="PTHR14085:SF3">
    <property type="entry name" value="WD REPEAT-CONTAINING PROTEIN 46"/>
    <property type="match status" value="1"/>
</dbReference>
<dbReference type="OrthoDB" id="10251154at2759"/>
<dbReference type="STRING" id="46731.A0A3M6V3R9"/>
<feature type="region of interest" description="Disordered" evidence="10">
    <location>
        <begin position="1"/>
        <end position="30"/>
    </location>
</feature>
<feature type="compositionally biased region" description="Basic and acidic residues" evidence="10">
    <location>
        <begin position="9"/>
        <end position="18"/>
    </location>
</feature>
<dbReference type="InterPro" id="IPR015943">
    <property type="entry name" value="WD40/YVTN_repeat-like_dom_sf"/>
</dbReference>
<evidence type="ECO:0000313" key="13">
    <source>
        <dbReference type="Proteomes" id="UP000275408"/>
    </source>
</evidence>
<dbReference type="InterPro" id="IPR036322">
    <property type="entry name" value="WD40_repeat_dom_sf"/>
</dbReference>
<reference evidence="12 13" key="1">
    <citation type="journal article" date="2018" name="Sci. Rep.">
        <title>Comparative analysis of the Pocillopora damicornis genome highlights role of immune system in coral evolution.</title>
        <authorList>
            <person name="Cunning R."/>
            <person name="Bay R.A."/>
            <person name="Gillette P."/>
            <person name="Baker A.C."/>
            <person name="Traylor-Knowles N."/>
        </authorList>
    </citation>
    <scope>NUCLEOTIDE SEQUENCE [LARGE SCALE GENOMIC DNA]</scope>
    <source>
        <strain evidence="12">RSMAS</strain>
        <tissue evidence="12">Whole animal</tissue>
    </source>
</reference>
<feature type="domain" description="BING4 C-terminal" evidence="11">
    <location>
        <begin position="347"/>
        <end position="426"/>
    </location>
</feature>
<evidence type="ECO:0000256" key="5">
    <source>
        <dbReference type="ARBA" id="ARBA00023242"/>
    </source>
</evidence>
<evidence type="ECO:0000313" key="12">
    <source>
        <dbReference type="EMBL" id="RMX60613.1"/>
    </source>
</evidence>
<comment type="subunit">
    <text evidence="7">Part of the small subunit (SSU) processome, composed of more than 70 proteins and the RNA chaperone small nucleolar RNA (snoRNA) U3. Interacts with DDX21, NCL, NOP2 and EBNA1BP2.</text>
</comment>
<dbReference type="GO" id="GO:0006418">
    <property type="term" value="P:tRNA aminoacylation for protein translation"/>
    <property type="evidence" value="ECO:0007669"/>
    <property type="project" value="InterPro"/>
</dbReference>
<dbReference type="InterPro" id="IPR040315">
    <property type="entry name" value="WDR46/Utp7"/>
</dbReference>
<feature type="compositionally biased region" description="Basic residues" evidence="10">
    <location>
        <begin position="19"/>
        <end position="30"/>
    </location>
</feature>
<keyword evidence="13" id="KW-1185">Reference proteome</keyword>
<feature type="compositionally biased region" description="Basic and acidic residues" evidence="10">
    <location>
        <begin position="477"/>
        <end position="488"/>
    </location>
</feature>
<dbReference type="PROSITE" id="PS00178">
    <property type="entry name" value="AA_TRNA_LIGASE_I"/>
    <property type="match status" value="1"/>
</dbReference>
<sequence length="524" mass="60232">MEAVSKKKGKDEYPVDKKKLQKYHRGKQNRFKHVKDKKLRGKLKSYESQHQQAAIQAARSEILLTEQPGFLEAEGLERTFKFKQRDIVNAVDVASAQKSFELKLDTFGPYRINYTRNGRFLLIGGKKGHLATMDWENKRLGCEFHVQETVRDVRWLHIETMFAVAQKKNVFIYDNNGIELHCLKNHNQVNRLEFLPYHFLLASVGDHGILKYQDVSTGKPVVQLFSKLGKCDCMTQNPSNAVIHLGHFNGTVTMWAPNTKDPLVKMLCHRGPVQSIAIDTKGNYMATSGLDGKMRIWDVRTYKELHTYYTPTPASCLAISQRGLLAVGHGPHIQIWRDAFTQKQKSPYMSHLFPSCTVHGMQFCPFEDVLGVGHSKGFGSLLIPGAGEPNFDALEANPYQTKKQRQEFEVKALLEKIQPELITLNPMDILRVSYPKKGSNTNDHDNDDEEQSDEKFEPRHKMKGRSSSRKHHLRKKGHEEQEKKEKVRQAMQKKRKERRTEKISEERSVQSLSALDRFLHSKAK</sequence>
<dbReference type="GO" id="GO:0000462">
    <property type="term" value="P:maturation of SSU-rRNA from tricistronic rRNA transcript (SSU-rRNA, 5.8S rRNA, LSU-rRNA)"/>
    <property type="evidence" value="ECO:0007669"/>
    <property type="project" value="TreeGrafter"/>
</dbReference>
<evidence type="ECO:0000256" key="6">
    <source>
        <dbReference type="ARBA" id="ARBA00059061"/>
    </source>
</evidence>
<dbReference type="SUPFAM" id="SSF50978">
    <property type="entry name" value="WD40 repeat-like"/>
    <property type="match status" value="1"/>
</dbReference>
<comment type="subcellular location">
    <subcellularLocation>
        <location evidence="1">Nucleus</location>
        <location evidence="1">Nucleolus</location>
    </subcellularLocation>
</comment>
<evidence type="ECO:0000259" key="11">
    <source>
        <dbReference type="SMART" id="SM01033"/>
    </source>
</evidence>
<keyword evidence="5" id="KW-0539">Nucleus</keyword>
<dbReference type="EMBL" id="RCHS01000140">
    <property type="protein sequence ID" value="RMX60613.1"/>
    <property type="molecule type" value="Genomic_DNA"/>
</dbReference>
<feature type="repeat" description="WD" evidence="9">
    <location>
        <begin position="266"/>
        <end position="307"/>
    </location>
</feature>
<evidence type="ECO:0000256" key="4">
    <source>
        <dbReference type="ARBA" id="ARBA00022737"/>
    </source>
</evidence>
<evidence type="ECO:0000256" key="2">
    <source>
        <dbReference type="ARBA" id="ARBA00022553"/>
    </source>
</evidence>
<dbReference type="GO" id="GO:0032040">
    <property type="term" value="C:small-subunit processome"/>
    <property type="evidence" value="ECO:0007669"/>
    <property type="project" value="TreeGrafter"/>
</dbReference>
<dbReference type="GO" id="GO:0005524">
    <property type="term" value="F:ATP binding"/>
    <property type="evidence" value="ECO:0007669"/>
    <property type="project" value="InterPro"/>
</dbReference>
<evidence type="ECO:0000256" key="8">
    <source>
        <dbReference type="ARBA" id="ARBA00070552"/>
    </source>
</evidence>
<feature type="compositionally biased region" description="Basic residues" evidence="10">
    <location>
        <begin position="460"/>
        <end position="476"/>
    </location>
</feature>
<evidence type="ECO:0000256" key="3">
    <source>
        <dbReference type="ARBA" id="ARBA00022574"/>
    </source>
</evidence>